<organism evidence="8 9">
    <name type="scientific">Choanephora cucurbitarum</name>
    <dbReference type="NCBI Taxonomy" id="101091"/>
    <lineage>
        <taxon>Eukaryota</taxon>
        <taxon>Fungi</taxon>
        <taxon>Fungi incertae sedis</taxon>
        <taxon>Mucoromycota</taxon>
        <taxon>Mucoromycotina</taxon>
        <taxon>Mucoromycetes</taxon>
        <taxon>Mucorales</taxon>
        <taxon>Mucorineae</taxon>
        <taxon>Choanephoraceae</taxon>
        <taxon>Choanephoroideae</taxon>
        <taxon>Choanephora</taxon>
    </lineage>
</organism>
<gene>
    <name evidence="8" type="primary">rbm5</name>
    <name evidence="8" type="ORF">A0J61_07676</name>
</gene>
<protein>
    <submittedName>
        <fullName evidence="8">RNA-binding protein 5</fullName>
    </submittedName>
</protein>
<keyword evidence="3" id="KW-0539">Nucleus</keyword>
<dbReference type="GO" id="GO:0005634">
    <property type="term" value="C:nucleus"/>
    <property type="evidence" value="ECO:0007669"/>
    <property type="project" value="UniProtKB-SubCell"/>
</dbReference>
<dbReference type="Pfam" id="PF01585">
    <property type="entry name" value="G-patch"/>
    <property type="match status" value="1"/>
</dbReference>
<feature type="domain" description="C2H2-type" evidence="6">
    <location>
        <begin position="105"/>
        <end position="130"/>
    </location>
</feature>
<feature type="compositionally biased region" description="Basic and acidic residues" evidence="5">
    <location>
        <begin position="168"/>
        <end position="177"/>
    </location>
</feature>
<dbReference type="PROSITE" id="PS50174">
    <property type="entry name" value="G_PATCH"/>
    <property type="match status" value="1"/>
</dbReference>
<evidence type="ECO:0000256" key="5">
    <source>
        <dbReference type="SAM" id="MobiDB-lite"/>
    </source>
</evidence>
<dbReference type="PANTHER" id="PTHR13948">
    <property type="entry name" value="RNA-BINDING PROTEIN"/>
    <property type="match status" value="1"/>
</dbReference>
<keyword evidence="2" id="KW-0694">RNA-binding</keyword>
<keyword evidence="4" id="KW-0479">Metal-binding</keyword>
<dbReference type="InterPro" id="IPR000467">
    <property type="entry name" value="G_patch_dom"/>
</dbReference>
<reference evidence="8 9" key="1">
    <citation type="submission" date="2016-03" db="EMBL/GenBank/DDBJ databases">
        <title>Choanephora cucurbitarum.</title>
        <authorList>
            <person name="Min B."/>
            <person name="Park H."/>
            <person name="Park J.-H."/>
            <person name="Shin H.-D."/>
            <person name="Choi I.-G."/>
        </authorList>
    </citation>
    <scope>NUCLEOTIDE SEQUENCE [LARGE SCALE GENOMIC DNA]</scope>
    <source>
        <strain evidence="8 9">KUS-F28377</strain>
    </source>
</reference>
<feature type="compositionally biased region" description="Basic and acidic residues" evidence="5">
    <location>
        <begin position="21"/>
        <end position="59"/>
    </location>
</feature>
<evidence type="ECO:0000256" key="2">
    <source>
        <dbReference type="ARBA" id="ARBA00022884"/>
    </source>
</evidence>
<dbReference type="OrthoDB" id="4822at2759"/>
<dbReference type="InterPro" id="IPR013087">
    <property type="entry name" value="Znf_C2H2_type"/>
</dbReference>
<feature type="compositionally biased region" description="Basic residues" evidence="5">
    <location>
        <begin position="66"/>
        <end position="77"/>
    </location>
</feature>
<evidence type="ECO:0000256" key="3">
    <source>
        <dbReference type="ARBA" id="ARBA00023242"/>
    </source>
</evidence>
<feature type="region of interest" description="Disordered" evidence="5">
    <location>
        <begin position="162"/>
        <end position="197"/>
    </location>
</feature>
<dbReference type="Pfam" id="PF23217">
    <property type="entry name" value="DUF7066"/>
    <property type="match status" value="1"/>
</dbReference>
<keyword evidence="4" id="KW-0863">Zinc-finger</keyword>
<feature type="region of interest" description="Disordered" evidence="5">
    <location>
        <begin position="21"/>
        <end position="89"/>
    </location>
</feature>
<dbReference type="InParanoid" id="A0A1C7N6L4"/>
<sequence>MFNQQQKPAFKFLIRSKLEDKAQEEETKEPAEAQKTLVLDKPKYETPEERKRKRTDKDSLPPIAAKKIHHQLQKWNKKKEELKQEREAEEEIEQAKNDYLDLVAMTCILCQRKFKSRSDLEKHQAVSELHKKNLNDTAAVNKAKLKISFMKSDQDLQMKLAEQPTSEYRNRAAERRQAYGQPEKPVMSPSPPLASRQLPVPSEIEALPKASMHVPISDSNKGARMLLQMGWKKGEGLGKNGTGILNPIKAESYTQSAGVGASTATTAGGSYQSRTLEMVSF</sequence>
<evidence type="ECO:0000313" key="8">
    <source>
        <dbReference type="EMBL" id="OBZ84276.1"/>
    </source>
</evidence>
<evidence type="ECO:0000259" key="6">
    <source>
        <dbReference type="PROSITE" id="PS50157"/>
    </source>
</evidence>
<evidence type="ECO:0000256" key="4">
    <source>
        <dbReference type="PROSITE-ProRule" id="PRU00042"/>
    </source>
</evidence>
<keyword evidence="4" id="KW-0862">Zinc</keyword>
<dbReference type="PROSITE" id="PS50157">
    <property type="entry name" value="ZINC_FINGER_C2H2_2"/>
    <property type="match status" value="1"/>
</dbReference>
<proteinExistence type="predicted"/>
<evidence type="ECO:0000256" key="1">
    <source>
        <dbReference type="ARBA" id="ARBA00004123"/>
    </source>
</evidence>
<keyword evidence="9" id="KW-1185">Reference proteome</keyword>
<feature type="non-terminal residue" evidence="8">
    <location>
        <position position="281"/>
    </location>
</feature>
<dbReference type="GO" id="GO:0003723">
    <property type="term" value="F:RNA binding"/>
    <property type="evidence" value="ECO:0007669"/>
    <property type="project" value="UniProtKB-KW"/>
</dbReference>
<dbReference type="SMART" id="SM00443">
    <property type="entry name" value="G_patch"/>
    <property type="match status" value="1"/>
</dbReference>
<accession>A0A1C7N6L4</accession>
<comment type="subcellular location">
    <subcellularLocation>
        <location evidence="1">Nucleus</location>
    </subcellularLocation>
</comment>
<dbReference type="GO" id="GO:0000398">
    <property type="term" value="P:mRNA splicing, via spliceosome"/>
    <property type="evidence" value="ECO:0007669"/>
    <property type="project" value="TreeGrafter"/>
</dbReference>
<dbReference type="InterPro" id="IPR055494">
    <property type="entry name" value="DUF7066"/>
</dbReference>
<dbReference type="GO" id="GO:0008270">
    <property type="term" value="F:zinc ion binding"/>
    <property type="evidence" value="ECO:0007669"/>
    <property type="project" value="UniProtKB-KW"/>
</dbReference>
<name>A0A1C7N6L4_9FUNG</name>
<dbReference type="Proteomes" id="UP000093000">
    <property type="component" value="Unassembled WGS sequence"/>
</dbReference>
<evidence type="ECO:0000259" key="7">
    <source>
        <dbReference type="PROSITE" id="PS50174"/>
    </source>
</evidence>
<feature type="domain" description="G-patch" evidence="7">
    <location>
        <begin position="218"/>
        <end position="264"/>
    </location>
</feature>
<dbReference type="EMBL" id="LUGH01000532">
    <property type="protein sequence ID" value="OBZ84276.1"/>
    <property type="molecule type" value="Genomic_DNA"/>
</dbReference>
<dbReference type="STRING" id="101091.A0A1C7N6L4"/>
<comment type="caution">
    <text evidence="8">The sequence shown here is derived from an EMBL/GenBank/DDBJ whole genome shotgun (WGS) entry which is preliminary data.</text>
</comment>
<dbReference type="PANTHER" id="PTHR13948:SF3">
    <property type="entry name" value="FI21118P1"/>
    <property type="match status" value="1"/>
</dbReference>
<dbReference type="AlphaFoldDB" id="A0A1C7N6L4"/>
<evidence type="ECO:0000313" key="9">
    <source>
        <dbReference type="Proteomes" id="UP000093000"/>
    </source>
</evidence>